<accession>A0A9D4LG79</accession>
<feature type="compositionally biased region" description="Basic and acidic residues" evidence="1">
    <location>
        <begin position="47"/>
        <end position="56"/>
    </location>
</feature>
<dbReference type="EMBL" id="JAIWYP010000003">
    <property type="protein sequence ID" value="KAH3857978.1"/>
    <property type="molecule type" value="Genomic_DNA"/>
</dbReference>
<feature type="region of interest" description="Disordered" evidence="1">
    <location>
        <begin position="1"/>
        <end position="63"/>
    </location>
</feature>
<evidence type="ECO:0000256" key="1">
    <source>
        <dbReference type="SAM" id="MobiDB-lite"/>
    </source>
</evidence>
<comment type="caution">
    <text evidence="2">The sequence shown here is derived from an EMBL/GenBank/DDBJ whole genome shotgun (WGS) entry which is preliminary data.</text>
</comment>
<feature type="compositionally biased region" description="Polar residues" evidence="1">
    <location>
        <begin position="27"/>
        <end position="39"/>
    </location>
</feature>
<reference evidence="2" key="2">
    <citation type="submission" date="2020-11" db="EMBL/GenBank/DDBJ databases">
        <authorList>
            <person name="McCartney M.A."/>
            <person name="Auch B."/>
            <person name="Kono T."/>
            <person name="Mallez S."/>
            <person name="Becker A."/>
            <person name="Gohl D.M."/>
            <person name="Silverstein K.A.T."/>
            <person name="Koren S."/>
            <person name="Bechman K.B."/>
            <person name="Herman A."/>
            <person name="Abrahante J.E."/>
            <person name="Garbe J."/>
        </authorList>
    </citation>
    <scope>NUCLEOTIDE SEQUENCE</scope>
    <source>
        <strain evidence="2">Duluth1</strain>
        <tissue evidence="2">Whole animal</tissue>
    </source>
</reference>
<keyword evidence="3" id="KW-1185">Reference proteome</keyword>
<sequence>METLPPVVPAVAYDTIRTEETPPVPNDNRQPNSPASGNGENRVGSHCRSDHPDHRNFPTKPDQARLKRVYTTSSRPLVDNIRPPHDSFTTSTQPSFRFPLDHLDLCASHIRSQLDQVDLISIATRSSHDQIVMVVLQSTKRSKITRVDVERIGYKAHVWSNSNRKVVVYGRVAVG</sequence>
<evidence type="ECO:0000313" key="2">
    <source>
        <dbReference type="EMBL" id="KAH3857978.1"/>
    </source>
</evidence>
<evidence type="ECO:0000313" key="3">
    <source>
        <dbReference type="Proteomes" id="UP000828390"/>
    </source>
</evidence>
<name>A0A9D4LG79_DREPO</name>
<protein>
    <submittedName>
        <fullName evidence="2">Uncharacterized protein</fullName>
    </submittedName>
</protein>
<gene>
    <name evidence="2" type="ORF">DPMN_100597</name>
</gene>
<dbReference type="AlphaFoldDB" id="A0A9D4LG79"/>
<organism evidence="2 3">
    <name type="scientific">Dreissena polymorpha</name>
    <name type="common">Zebra mussel</name>
    <name type="synonym">Mytilus polymorpha</name>
    <dbReference type="NCBI Taxonomy" id="45954"/>
    <lineage>
        <taxon>Eukaryota</taxon>
        <taxon>Metazoa</taxon>
        <taxon>Spiralia</taxon>
        <taxon>Lophotrochozoa</taxon>
        <taxon>Mollusca</taxon>
        <taxon>Bivalvia</taxon>
        <taxon>Autobranchia</taxon>
        <taxon>Heteroconchia</taxon>
        <taxon>Euheterodonta</taxon>
        <taxon>Imparidentia</taxon>
        <taxon>Neoheterodontei</taxon>
        <taxon>Myida</taxon>
        <taxon>Dreissenoidea</taxon>
        <taxon>Dreissenidae</taxon>
        <taxon>Dreissena</taxon>
    </lineage>
</organism>
<reference evidence="2" key="1">
    <citation type="journal article" date="2019" name="bioRxiv">
        <title>The Genome of the Zebra Mussel, Dreissena polymorpha: A Resource for Invasive Species Research.</title>
        <authorList>
            <person name="McCartney M.A."/>
            <person name="Auch B."/>
            <person name="Kono T."/>
            <person name="Mallez S."/>
            <person name="Zhang Y."/>
            <person name="Obille A."/>
            <person name="Becker A."/>
            <person name="Abrahante J.E."/>
            <person name="Garbe J."/>
            <person name="Badalamenti J.P."/>
            <person name="Herman A."/>
            <person name="Mangelson H."/>
            <person name="Liachko I."/>
            <person name="Sullivan S."/>
            <person name="Sone E.D."/>
            <person name="Koren S."/>
            <person name="Silverstein K.A.T."/>
            <person name="Beckman K.B."/>
            <person name="Gohl D.M."/>
        </authorList>
    </citation>
    <scope>NUCLEOTIDE SEQUENCE</scope>
    <source>
        <strain evidence="2">Duluth1</strain>
        <tissue evidence="2">Whole animal</tissue>
    </source>
</reference>
<proteinExistence type="predicted"/>
<dbReference type="Proteomes" id="UP000828390">
    <property type="component" value="Unassembled WGS sequence"/>
</dbReference>